<evidence type="ECO:0000256" key="4">
    <source>
        <dbReference type="ARBA" id="ARBA00022989"/>
    </source>
</evidence>
<accession>A0A2N0B3X9</accession>
<feature type="transmembrane region" description="Helical" evidence="6">
    <location>
        <begin position="388"/>
        <end position="408"/>
    </location>
</feature>
<sequence length="414" mass="44575">MLFRAGFRFWNLNFIFSIPKNMNSDNSNHAILLCILLGLGSVLGLSGIDLVLPSVPALPEILGGDQTRSQFVIASFIGGTAFGMLFSGYVSGKVRTSSLLFSSLTLYALLSFLCTFAESLDALIVLRFFQGLCSSAPAVLAPGIVKNLFDEKGATRALGMLGSVESLVPALAPILGVWLLTFGTWKYSFFLTAFFSLLLAFAFLFFRIESPKIASSNGDRGSYFALLRSPVFQRYSLSQALNLGGLLVFVFGAPVVMVKSMNSDISKFAQMQTIGVAFFITGAISSSFLNRKFEPESLVTTGTVLSLTSSILLFLYSIFGNNDPNWILAIFPLMNLGLGLRGPTGFLKGILASNGDDNRASSLILLSIISVSSLGTAFIAPFLHFGLFSLSLFVVFLHAAACLSLFFLPKLPSD</sequence>
<evidence type="ECO:0000256" key="1">
    <source>
        <dbReference type="ARBA" id="ARBA00004651"/>
    </source>
</evidence>
<feature type="transmembrane region" description="Helical" evidence="6">
    <location>
        <begin position="30"/>
        <end position="51"/>
    </location>
</feature>
<gene>
    <name evidence="8" type="ORF">CH379_19740</name>
</gene>
<comment type="subcellular location">
    <subcellularLocation>
        <location evidence="1">Cell membrane</location>
        <topology evidence="1">Multi-pass membrane protein</topology>
    </subcellularLocation>
</comment>
<evidence type="ECO:0000256" key="6">
    <source>
        <dbReference type="SAM" id="Phobius"/>
    </source>
</evidence>
<comment type="caution">
    <text evidence="8">The sequence shown here is derived from an EMBL/GenBank/DDBJ whole genome shotgun (WGS) entry which is preliminary data.</text>
</comment>
<organism evidence="8">
    <name type="scientific">Leptospira ellisii</name>
    <dbReference type="NCBI Taxonomy" id="2023197"/>
    <lineage>
        <taxon>Bacteria</taxon>
        <taxon>Pseudomonadati</taxon>
        <taxon>Spirochaetota</taxon>
        <taxon>Spirochaetia</taxon>
        <taxon>Leptospirales</taxon>
        <taxon>Leptospiraceae</taxon>
        <taxon>Leptospira</taxon>
    </lineage>
</organism>
<dbReference type="PANTHER" id="PTHR43124:SF3">
    <property type="entry name" value="CHLORAMPHENICOL EFFLUX PUMP RV0191"/>
    <property type="match status" value="1"/>
</dbReference>
<feature type="transmembrane region" description="Helical" evidence="6">
    <location>
        <begin position="298"/>
        <end position="319"/>
    </location>
</feature>
<dbReference type="InterPro" id="IPR036259">
    <property type="entry name" value="MFS_trans_sf"/>
</dbReference>
<keyword evidence="2" id="KW-1003">Cell membrane</keyword>
<keyword evidence="4 6" id="KW-1133">Transmembrane helix</keyword>
<feature type="transmembrane region" description="Helical" evidence="6">
    <location>
        <begin position="71"/>
        <end position="92"/>
    </location>
</feature>
<dbReference type="InterPro" id="IPR020846">
    <property type="entry name" value="MFS_dom"/>
</dbReference>
<feature type="domain" description="Major facilitator superfamily (MFS) profile" evidence="7">
    <location>
        <begin position="33"/>
        <end position="412"/>
    </location>
</feature>
<evidence type="ECO:0000256" key="5">
    <source>
        <dbReference type="ARBA" id="ARBA00023136"/>
    </source>
</evidence>
<feature type="transmembrane region" description="Helical" evidence="6">
    <location>
        <begin position="157"/>
        <end position="181"/>
    </location>
</feature>
<feature type="transmembrane region" description="Helical" evidence="6">
    <location>
        <begin position="124"/>
        <end position="145"/>
    </location>
</feature>
<dbReference type="GO" id="GO:0005886">
    <property type="term" value="C:plasma membrane"/>
    <property type="evidence" value="ECO:0007669"/>
    <property type="project" value="UniProtKB-SubCell"/>
</dbReference>
<dbReference type="EMBL" id="NPEF01000332">
    <property type="protein sequence ID" value="PJZ91244.1"/>
    <property type="molecule type" value="Genomic_DNA"/>
</dbReference>
<keyword evidence="5 6" id="KW-0472">Membrane</keyword>
<name>A0A2N0B3X9_9LEPT</name>
<feature type="transmembrane region" description="Helical" evidence="6">
    <location>
        <begin position="187"/>
        <end position="206"/>
    </location>
</feature>
<evidence type="ECO:0000256" key="2">
    <source>
        <dbReference type="ARBA" id="ARBA00022475"/>
    </source>
</evidence>
<feature type="transmembrane region" description="Helical" evidence="6">
    <location>
        <begin position="363"/>
        <end position="382"/>
    </location>
</feature>
<feature type="transmembrane region" description="Helical" evidence="6">
    <location>
        <begin position="240"/>
        <end position="257"/>
    </location>
</feature>
<evidence type="ECO:0000259" key="7">
    <source>
        <dbReference type="PROSITE" id="PS50850"/>
    </source>
</evidence>
<dbReference type="GO" id="GO:0022857">
    <property type="term" value="F:transmembrane transporter activity"/>
    <property type="evidence" value="ECO:0007669"/>
    <property type="project" value="InterPro"/>
</dbReference>
<reference evidence="8" key="1">
    <citation type="submission" date="2017-07" db="EMBL/GenBank/DDBJ databases">
        <title>Leptospira spp. isolated from tropical soils.</title>
        <authorList>
            <person name="Thibeaux R."/>
            <person name="Iraola G."/>
            <person name="Ferres I."/>
            <person name="Bierque E."/>
            <person name="Girault D."/>
            <person name="Soupe-Gilbert M.-E."/>
            <person name="Picardeau M."/>
            <person name="Goarant C."/>
        </authorList>
    </citation>
    <scope>NUCLEOTIDE SEQUENCE [LARGE SCALE GENOMIC DNA]</scope>
    <source>
        <strain evidence="8">ATI7-C-A5</strain>
    </source>
</reference>
<feature type="transmembrane region" description="Helical" evidence="6">
    <location>
        <begin position="325"/>
        <end position="342"/>
    </location>
</feature>
<dbReference type="Pfam" id="PF07690">
    <property type="entry name" value="MFS_1"/>
    <property type="match status" value="1"/>
</dbReference>
<feature type="transmembrane region" description="Helical" evidence="6">
    <location>
        <begin position="99"/>
        <end position="118"/>
    </location>
</feature>
<dbReference type="PROSITE" id="PS50850">
    <property type="entry name" value="MFS"/>
    <property type="match status" value="1"/>
</dbReference>
<dbReference type="InterPro" id="IPR050189">
    <property type="entry name" value="MFS_Efflux_Transporters"/>
</dbReference>
<dbReference type="AlphaFoldDB" id="A0A2N0B3X9"/>
<evidence type="ECO:0000313" key="8">
    <source>
        <dbReference type="EMBL" id="PJZ91244.1"/>
    </source>
</evidence>
<feature type="transmembrane region" description="Helical" evidence="6">
    <location>
        <begin position="269"/>
        <end position="289"/>
    </location>
</feature>
<protein>
    <recommendedName>
        <fullName evidence="7">Major facilitator superfamily (MFS) profile domain-containing protein</fullName>
    </recommendedName>
</protein>
<dbReference type="InterPro" id="IPR011701">
    <property type="entry name" value="MFS"/>
</dbReference>
<dbReference type="PANTHER" id="PTHR43124">
    <property type="entry name" value="PURINE EFFLUX PUMP PBUE"/>
    <property type="match status" value="1"/>
</dbReference>
<dbReference type="SUPFAM" id="SSF103473">
    <property type="entry name" value="MFS general substrate transporter"/>
    <property type="match status" value="1"/>
</dbReference>
<evidence type="ECO:0000256" key="3">
    <source>
        <dbReference type="ARBA" id="ARBA00022692"/>
    </source>
</evidence>
<dbReference type="Gene3D" id="1.20.1720.10">
    <property type="entry name" value="Multidrug resistance protein D"/>
    <property type="match status" value="1"/>
</dbReference>
<keyword evidence="3 6" id="KW-0812">Transmembrane</keyword>
<proteinExistence type="predicted"/>